<dbReference type="Pfam" id="PF11151">
    <property type="entry name" value="DUF2929"/>
    <property type="match status" value="1"/>
</dbReference>
<dbReference type="EMBL" id="FNFL01000001">
    <property type="protein sequence ID" value="SDJ87370.1"/>
    <property type="molecule type" value="Genomic_DNA"/>
</dbReference>
<protein>
    <recommendedName>
        <fullName evidence="4">DUF2929 family protein</fullName>
    </recommendedName>
</protein>
<proteinExistence type="predicted"/>
<dbReference type="Proteomes" id="UP000198694">
    <property type="component" value="Unassembled WGS sequence"/>
</dbReference>
<organism evidence="2 3">
    <name type="scientific">Sediminibacillus albus</name>
    <dbReference type="NCBI Taxonomy" id="407036"/>
    <lineage>
        <taxon>Bacteria</taxon>
        <taxon>Bacillati</taxon>
        <taxon>Bacillota</taxon>
        <taxon>Bacilli</taxon>
        <taxon>Bacillales</taxon>
        <taxon>Bacillaceae</taxon>
        <taxon>Sediminibacillus</taxon>
    </lineage>
</organism>
<dbReference type="STRING" id="407036.SAMN05216243_1248"/>
<feature type="transmembrane region" description="Helical" evidence="1">
    <location>
        <begin position="32"/>
        <end position="53"/>
    </location>
</feature>
<dbReference type="AlphaFoldDB" id="A0A1G8XC58"/>
<keyword evidence="1" id="KW-1133">Transmembrane helix</keyword>
<keyword evidence="1" id="KW-0472">Membrane</keyword>
<evidence type="ECO:0000256" key="1">
    <source>
        <dbReference type="SAM" id="Phobius"/>
    </source>
</evidence>
<evidence type="ECO:0000313" key="2">
    <source>
        <dbReference type="EMBL" id="SDJ87370.1"/>
    </source>
</evidence>
<name>A0A1G8XC58_9BACI</name>
<reference evidence="2 3" key="1">
    <citation type="submission" date="2016-10" db="EMBL/GenBank/DDBJ databases">
        <authorList>
            <person name="de Groot N.N."/>
        </authorList>
    </citation>
    <scope>NUCLEOTIDE SEQUENCE [LARGE SCALE GENOMIC DNA]</scope>
    <source>
        <strain evidence="2 3">CGMCC 1.6502</strain>
    </source>
</reference>
<sequence>MRYLWTIIWSFLLSFLISYVLSSMGGESLPINQVLIMTVIFAVAIFILGEGALKEETE</sequence>
<dbReference type="RefSeq" id="WP_093212028.1">
    <property type="nucleotide sequence ID" value="NZ_FNFL01000001.1"/>
</dbReference>
<dbReference type="OrthoDB" id="2440739at2"/>
<dbReference type="InterPro" id="IPR021324">
    <property type="entry name" value="DUF2929"/>
</dbReference>
<keyword evidence="1" id="KW-0812">Transmembrane</keyword>
<gene>
    <name evidence="2" type="ORF">SAMN05216243_1248</name>
</gene>
<evidence type="ECO:0008006" key="4">
    <source>
        <dbReference type="Google" id="ProtNLM"/>
    </source>
</evidence>
<accession>A0A1G8XC58</accession>
<evidence type="ECO:0000313" key="3">
    <source>
        <dbReference type="Proteomes" id="UP000198694"/>
    </source>
</evidence>
<keyword evidence="3" id="KW-1185">Reference proteome</keyword>